<feature type="region of interest" description="Disordered" evidence="1">
    <location>
        <begin position="159"/>
        <end position="217"/>
    </location>
</feature>
<dbReference type="Proteomes" id="UP000237752">
    <property type="component" value="Unassembled WGS sequence"/>
</dbReference>
<dbReference type="CDD" id="cd06530">
    <property type="entry name" value="S26_SPase_I"/>
    <property type="match status" value="1"/>
</dbReference>
<name>A0A2T1A1I2_9ACTN</name>
<proteinExistence type="predicted"/>
<feature type="compositionally biased region" description="Basic and acidic residues" evidence="1">
    <location>
        <begin position="199"/>
        <end position="217"/>
    </location>
</feature>
<keyword evidence="2" id="KW-1133">Transmembrane helix</keyword>
<reference evidence="3 4" key="1">
    <citation type="submission" date="2018-03" db="EMBL/GenBank/DDBJ databases">
        <title>Genomic Encyclopedia of Archaeal and Bacterial Type Strains, Phase II (KMG-II): from individual species to whole genera.</title>
        <authorList>
            <person name="Goeker M."/>
        </authorList>
    </citation>
    <scope>NUCLEOTIDE SEQUENCE [LARGE SCALE GENOMIC DNA]</scope>
    <source>
        <strain evidence="3 4">DSM 100065</strain>
    </source>
</reference>
<evidence type="ECO:0000256" key="2">
    <source>
        <dbReference type="SAM" id="Phobius"/>
    </source>
</evidence>
<keyword evidence="4" id="KW-1185">Reference proteome</keyword>
<evidence type="ECO:0000313" key="3">
    <source>
        <dbReference type="EMBL" id="PRZ42470.1"/>
    </source>
</evidence>
<dbReference type="AlphaFoldDB" id="A0A2T1A1I2"/>
<evidence type="ECO:0000313" key="4">
    <source>
        <dbReference type="Proteomes" id="UP000237752"/>
    </source>
</evidence>
<comment type="caution">
    <text evidence="3">The sequence shown here is derived from an EMBL/GenBank/DDBJ whole genome shotgun (WGS) entry which is preliminary data.</text>
</comment>
<dbReference type="EMBL" id="PVUE01000005">
    <property type="protein sequence ID" value="PRZ42470.1"/>
    <property type="molecule type" value="Genomic_DNA"/>
</dbReference>
<evidence type="ECO:0000256" key="1">
    <source>
        <dbReference type="SAM" id="MobiDB-lite"/>
    </source>
</evidence>
<dbReference type="RefSeq" id="WP_106348512.1">
    <property type="nucleotide sequence ID" value="NZ_PVUE01000005.1"/>
</dbReference>
<dbReference type="InterPro" id="IPR019533">
    <property type="entry name" value="Peptidase_S26"/>
</dbReference>
<dbReference type="GO" id="GO:0006465">
    <property type="term" value="P:signal peptide processing"/>
    <property type="evidence" value="ECO:0007669"/>
    <property type="project" value="InterPro"/>
</dbReference>
<sequence length="356" mass="37494">MRRLRHIAAETLLTLAAIMGVICLLGAAAGFFFDIRPLVFRSGSMSPEIKTGALALARQTPASELDVGDIVSVPNAKGVRVTHRLVAIEPIGGGVYALTMKGDANPENDTEQYLASKADRVMWHQNGLGYVVEEIQKPPYVFGVGVLVGGVLVFSVRTKKEREREPPDDSRGHNEPDDSADDDDPSSVVPSFGAGGGRSGDERIARHSVDEPPDPRSSRITALVALPVLLMSATALIRPQPTLAAFTDHADISSGVASAAMNPYPPTGIKCKTIGVPGRARISWSAPAVAPARYVLSFTDRADVPVSVGTRTYDVTSLLGLGTAITVTVKAVQFGTWVSVGTPSVTVSKNLLGASC</sequence>
<keyword evidence="2" id="KW-0812">Transmembrane</keyword>
<feature type="transmembrane region" description="Helical" evidence="2">
    <location>
        <begin position="12"/>
        <end position="33"/>
    </location>
</feature>
<accession>A0A2T1A1I2</accession>
<dbReference type="GO" id="GO:0004252">
    <property type="term" value="F:serine-type endopeptidase activity"/>
    <property type="evidence" value="ECO:0007669"/>
    <property type="project" value="InterPro"/>
</dbReference>
<protein>
    <submittedName>
        <fullName evidence="3">Signal peptidase I</fullName>
    </submittedName>
</protein>
<feature type="compositionally biased region" description="Basic and acidic residues" evidence="1">
    <location>
        <begin position="159"/>
        <end position="176"/>
    </location>
</feature>
<gene>
    <name evidence="3" type="ORF">CLV47_10592</name>
</gene>
<dbReference type="OrthoDB" id="3790724at2"/>
<organism evidence="3 4">
    <name type="scientific">Antricoccus suffuscus</name>
    <dbReference type="NCBI Taxonomy" id="1629062"/>
    <lineage>
        <taxon>Bacteria</taxon>
        <taxon>Bacillati</taxon>
        <taxon>Actinomycetota</taxon>
        <taxon>Actinomycetes</taxon>
        <taxon>Geodermatophilales</taxon>
        <taxon>Antricoccaceae</taxon>
        <taxon>Antricoccus</taxon>
    </lineage>
</organism>
<keyword evidence="2" id="KW-0472">Membrane</keyword>